<keyword evidence="4" id="KW-1185">Reference proteome</keyword>
<gene>
    <name evidence="3" type="ORF">CKO43_16170</name>
</gene>
<dbReference type="NCBIfam" id="TIGR02595">
    <property type="entry name" value="PEP_CTERM"/>
    <property type="match status" value="1"/>
</dbReference>
<feature type="domain" description="Ice-binding protein C-terminal" evidence="2">
    <location>
        <begin position="316"/>
        <end position="339"/>
    </location>
</feature>
<reference evidence="3" key="1">
    <citation type="submission" date="2017-08" db="EMBL/GenBank/DDBJ databases">
        <authorList>
            <person name="Imhoff J.F."/>
            <person name="Rahn T."/>
            <person name="Kuenzel S."/>
            <person name="Neulinger S.C."/>
        </authorList>
    </citation>
    <scope>NUCLEOTIDE SEQUENCE</scope>
    <source>
        <strain evidence="3">IM 151</strain>
    </source>
</reference>
<evidence type="ECO:0000259" key="2">
    <source>
        <dbReference type="Pfam" id="PF07589"/>
    </source>
</evidence>
<organism evidence="3 4">
    <name type="scientific">Rubrivivax gelatinosus</name>
    <name type="common">Rhodocyclus gelatinosus</name>
    <name type="synonym">Rhodopseudomonas gelatinosa</name>
    <dbReference type="NCBI Taxonomy" id="28068"/>
    <lineage>
        <taxon>Bacteria</taxon>
        <taxon>Pseudomonadati</taxon>
        <taxon>Pseudomonadota</taxon>
        <taxon>Betaproteobacteria</taxon>
        <taxon>Burkholderiales</taxon>
        <taxon>Sphaerotilaceae</taxon>
        <taxon>Rubrivivax</taxon>
    </lineage>
</organism>
<evidence type="ECO:0000313" key="4">
    <source>
        <dbReference type="Proteomes" id="UP001041814"/>
    </source>
</evidence>
<dbReference type="Proteomes" id="UP001041814">
    <property type="component" value="Unassembled WGS sequence"/>
</dbReference>
<dbReference type="EMBL" id="NRRU01000063">
    <property type="protein sequence ID" value="MBK1714308.1"/>
    <property type="molecule type" value="Genomic_DNA"/>
</dbReference>
<keyword evidence="1" id="KW-0732">Signal</keyword>
<evidence type="ECO:0000256" key="1">
    <source>
        <dbReference type="SAM" id="SignalP"/>
    </source>
</evidence>
<feature type="signal peptide" evidence="1">
    <location>
        <begin position="1"/>
        <end position="22"/>
    </location>
</feature>
<proteinExistence type="predicted"/>
<dbReference type="RefSeq" id="WP_200225968.1">
    <property type="nucleotide sequence ID" value="NZ_NRRT01000002.1"/>
</dbReference>
<dbReference type="InterPro" id="IPR013424">
    <property type="entry name" value="Ice-binding_C"/>
</dbReference>
<protein>
    <recommendedName>
        <fullName evidence="2">Ice-binding protein C-terminal domain-containing protein</fullName>
    </recommendedName>
</protein>
<dbReference type="Pfam" id="PF07589">
    <property type="entry name" value="PEP-CTERM"/>
    <property type="match status" value="1"/>
</dbReference>
<comment type="caution">
    <text evidence="3">The sequence shown here is derived from an EMBL/GenBank/DDBJ whole genome shotgun (WGS) entry which is preliminary data.</text>
</comment>
<evidence type="ECO:0000313" key="3">
    <source>
        <dbReference type="EMBL" id="MBK1714308.1"/>
    </source>
</evidence>
<sequence length="342" mass="34407">MRKSILGALISSAFAIAGPAHAGLILDLDGAGGVPAVEVTALDWSQTSFLAQGANAAIAAFAGGATGSSTQFQVYTHAKLTGYTLANGGTSTSLPSAFTDKAEITMVAGYTEKVTSVNATATMATFATTGAGWLEIYYDTTPDADDLTGSGFNDGLLIAKLTGVGIDSTGLFMITSSTQIALDQSSDGNDYDGQLTISGIGSQESVKAGTGDIELDGDFFKSTLEGFVIDYENISIGLPFRGANPSDCFNTTTNAGAIGSSNNSTCDTTHVDGLYSANGGSGGYTPVVGGTNGGSGPIEGPDFVAQTDFNSAVNGVPEPGTLALVGLALGTAGFAASRRRRS</sequence>
<feature type="chain" id="PRO_5046111680" description="Ice-binding protein C-terminal domain-containing protein" evidence="1">
    <location>
        <begin position="23"/>
        <end position="342"/>
    </location>
</feature>
<reference evidence="3" key="2">
    <citation type="journal article" date="2020" name="Microorganisms">
        <title>Osmotic Adaptation and Compatible Solute Biosynthesis of Phototrophic Bacteria as Revealed from Genome Analyses.</title>
        <authorList>
            <person name="Imhoff J.F."/>
            <person name="Rahn T."/>
            <person name="Kunzel S."/>
            <person name="Keller A."/>
            <person name="Neulinger S.C."/>
        </authorList>
    </citation>
    <scope>NUCLEOTIDE SEQUENCE</scope>
    <source>
        <strain evidence="3">IM 151</strain>
    </source>
</reference>
<name>A0ABS1DXP6_RUBGE</name>
<accession>A0ABS1DXP6</accession>